<feature type="non-terminal residue" evidence="1">
    <location>
        <position position="1"/>
    </location>
</feature>
<dbReference type="Proteomes" id="UP000626109">
    <property type="component" value="Unassembled WGS sequence"/>
</dbReference>
<dbReference type="EMBL" id="CAJNNW010026820">
    <property type="protein sequence ID" value="CAE8687924.1"/>
    <property type="molecule type" value="Genomic_DNA"/>
</dbReference>
<reference evidence="1" key="1">
    <citation type="submission" date="2021-02" db="EMBL/GenBank/DDBJ databases">
        <authorList>
            <person name="Dougan E. K."/>
            <person name="Rhodes N."/>
            <person name="Thang M."/>
            <person name="Chan C."/>
        </authorList>
    </citation>
    <scope>NUCLEOTIDE SEQUENCE</scope>
</reference>
<proteinExistence type="predicted"/>
<name>A0A813JSS4_POLGL</name>
<evidence type="ECO:0000313" key="1">
    <source>
        <dbReference type="EMBL" id="CAE8687924.1"/>
    </source>
</evidence>
<sequence length="109" mass="12090">VGTVSRQGWFLMRSAAAFVAPEALETHLILRRPGTRRPQVLCGEIPWKRRQMRHHRWSAGACHTPCLQISSSGARRSERGSCGISRQRIKLTQSTFPCTSTASSLQSTG</sequence>
<gene>
    <name evidence="1" type="ORF">PGLA2088_LOCUS25658</name>
</gene>
<evidence type="ECO:0000313" key="2">
    <source>
        <dbReference type="Proteomes" id="UP000626109"/>
    </source>
</evidence>
<comment type="caution">
    <text evidence="1">The sequence shown here is derived from an EMBL/GenBank/DDBJ whole genome shotgun (WGS) entry which is preliminary data.</text>
</comment>
<accession>A0A813JSS4</accession>
<protein>
    <submittedName>
        <fullName evidence="1">Uncharacterized protein</fullName>
    </submittedName>
</protein>
<organism evidence="1 2">
    <name type="scientific">Polarella glacialis</name>
    <name type="common">Dinoflagellate</name>
    <dbReference type="NCBI Taxonomy" id="89957"/>
    <lineage>
        <taxon>Eukaryota</taxon>
        <taxon>Sar</taxon>
        <taxon>Alveolata</taxon>
        <taxon>Dinophyceae</taxon>
        <taxon>Suessiales</taxon>
        <taxon>Suessiaceae</taxon>
        <taxon>Polarella</taxon>
    </lineage>
</organism>
<dbReference type="AlphaFoldDB" id="A0A813JSS4"/>
<feature type="non-terminal residue" evidence="1">
    <location>
        <position position="109"/>
    </location>
</feature>